<keyword evidence="5 6" id="KW-0472">Membrane</keyword>
<feature type="domain" description="Metallo-beta-lactamase" evidence="7">
    <location>
        <begin position="488"/>
        <end position="676"/>
    </location>
</feature>
<dbReference type="InterPro" id="IPR052159">
    <property type="entry name" value="Competence_DNA_uptake"/>
</dbReference>
<dbReference type="InterPro" id="IPR036866">
    <property type="entry name" value="RibonucZ/Hydroxyglut_hydro"/>
</dbReference>
<dbReference type="CDD" id="cd07731">
    <property type="entry name" value="ComA-like_MBL-fold"/>
    <property type="match status" value="1"/>
</dbReference>
<evidence type="ECO:0000313" key="8">
    <source>
        <dbReference type="EMBL" id="KXA29648.1"/>
    </source>
</evidence>
<dbReference type="InterPro" id="IPR001279">
    <property type="entry name" value="Metallo-B-lactamas"/>
</dbReference>
<keyword evidence="3 6" id="KW-0812">Transmembrane</keyword>
<dbReference type="SMART" id="SM00849">
    <property type="entry name" value="Lactamase_B"/>
    <property type="match status" value="1"/>
</dbReference>
<dbReference type="InterPro" id="IPR004477">
    <property type="entry name" value="ComEC_N"/>
</dbReference>
<dbReference type="Pfam" id="PF03772">
    <property type="entry name" value="Competence"/>
    <property type="match status" value="1"/>
</dbReference>
<evidence type="ECO:0000313" key="9">
    <source>
        <dbReference type="Proteomes" id="UP000070174"/>
    </source>
</evidence>
<proteinExistence type="predicted"/>
<feature type="transmembrane region" description="Helical" evidence="6">
    <location>
        <begin position="6"/>
        <end position="29"/>
    </location>
</feature>
<feature type="transmembrane region" description="Helical" evidence="6">
    <location>
        <begin position="363"/>
        <end position="390"/>
    </location>
</feature>
<feature type="transmembrane region" description="Helical" evidence="6">
    <location>
        <begin position="209"/>
        <end position="231"/>
    </location>
</feature>
<reference evidence="8 9" key="1">
    <citation type="submission" date="2016-01" db="EMBL/GenBank/DDBJ databases">
        <authorList>
            <person name="Oliw E.H."/>
        </authorList>
    </citation>
    <scope>NUCLEOTIDE SEQUENCE [LARGE SCALE GENOMIC DNA]</scope>
    <source>
        <strain evidence="8 9">CMW7756A</strain>
    </source>
</reference>
<dbReference type="Proteomes" id="UP000070174">
    <property type="component" value="Unassembled WGS sequence"/>
</dbReference>
<dbReference type="Pfam" id="PF00753">
    <property type="entry name" value="Lactamase_B"/>
    <property type="match status" value="1"/>
</dbReference>
<feature type="transmembrane region" description="Helical" evidence="6">
    <location>
        <begin position="424"/>
        <end position="442"/>
    </location>
</feature>
<feature type="transmembrane region" description="Helical" evidence="6">
    <location>
        <begin position="243"/>
        <end position="272"/>
    </location>
</feature>
<evidence type="ECO:0000256" key="5">
    <source>
        <dbReference type="ARBA" id="ARBA00023136"/>
    </source>
</evidence>
<dbReference type="RefSeq" id="WP_005957696.1">
    <property type="nucleotide sequence ID" value="NZ_KQ957101.1"/>
</dbReference>
<dbReference type="EMBL" id="LRQE01000034">
    <property type="protein sequence ID" value="KXA29648.1"/>
    <property type="molecule type" value="Genomic_DNA"/>
</dbReference>
<evidence type="ECO:0000256" key="6">
    <source>
        <dbReference type="SAM" id="Phobius"/>
    </source>
</evidence>
<feature type="transmembrane region" description="Helical" evidence="6">
    <location>
        <begin position="41"/>
        <end position="59"/>
    </location>
</feature>
<dbReference type="GO" id="GO:0005886">
    <property type="term" value="C:plasma membrane"/>
    <property type="evidence" value="ECO:0007669"/>
    <property type="project" value="UniProtKB-SubCell"/>
</dbReference>
<dbReference type="InterPro" id="IPR035681">
    <property type="entry name" value="ComA-like_MBL"/>
</dbReference>
<dbReference type="NCBIfam" id="TIGR00361">
    <property type="entry name" value="ComEC_Rec2"/>
    <property type="match status" value="1"/>
</dbReference>
<feature type="transmembrane region" description="Helical" evidence="6">
    <location>
        <begin position="292"/>
        <end position="322"/>
    </location>
</feature>
<dbReference type="InterPro" id="IPR004797">
    <property type="entry name" value="Competence_ComEC/Rec2"/>
</dbReference>
<dbReference type="Gene3D" id="3.60.15.10">
    <property type="entry name" value="Ribonuclease Z/Hydroxyacylglutathione hydrolase-like"/>
    <property type="match status" value="1"/>
</dbReference>
<dbReference type="InterPro" id="IPR025405">
    <property type="entry name" value="DUF4131"/>
</dbReference>
<evidence type="ECO:0000256" key="2">
    <source>
        <dbReference type="ARBA" id="ARBA00022475"/>
    </source>
</evidence>
<feature type="transmembrane region" description="Helical" evidence="6">
    <location>
        <begin position="454"/>
        <end position="473"/>
    </location>
</feature>
<comment type="subcellular location">
    <subcellularLocation>
        <location evidence="1">Cell membrane</location>
        <topology evidence="1">Multi-pass membrane protein</topology>
    </subcellularLocation>
</comment>
<accession>A0A133PM48</accession>
<dbReference type="GO" id="GO:0030420">
    <property type="term" value="P:establishment of competence for transformation"/>
    <property type="evidence" value="ECO:0007669"/>
    <property type="project" value="InterPro"/>
</dbReference>
<dbReference type="NCBIfam" id="TIGR00360">
    <property type="entry name" value="ComEC_N-term"/>
    <property type="match status" value="1"/>
</dbReference>
<evidence type="ECO:0000256" key="3">
    <source>
        <dbReference type="ARBA" id="ARBA00022692"/>
    </source>
</evidence>
<dbReference type="PANTHER" id="PTHR30619:SF7">
    <property type="entry name" value="BETA-LACTAMASE DOMAIN PROTEIN"/>
    <property type="match status" value="1"/>
</dbReference>
<sequence>MYLFAGVIFGIILSIYIKSYFLVGIILLITSAYILSLKDRYKFLYLPLVILFVFINFNFRDYNLKAFDGQVIGKVVLSNENKSIIKTEYLNRKKFKIKVLVYEQLERGGRYKVQGKFYPPLPAMNKGTFDYEKNNKSQGIYLLGKINSCEKISDPRGLYKFSNLFIDRAKYFFNKYLNERNSGLMGSLILADKSLVDSMERDRFNSLGMSHILAVSGLHIGVLALFLEFIIKKLSKNKKFTDFSLFVILSFYIMAIGFPISGLRAFLFYILYKGNTYLEEDIDNKDIFFLSLSIILLINPMAIYSISLLLSYGAIFGLIFVYPNLIERVSSRSLISKSFVGTLSVIISGFPLINYYFSGFSILVFLANLIIVPIYSLIISLGFLMGLGIFPCLLGRFLNLLMNATYGLESLLLSKGSIFLTLKAFKFEYIFIYYILLLVILNRRKLDEIIRPNLKIIEIYGVLVFLLMGFGIYRDLMTFEISQLYIDQGDCALISYKGRNYLIDTGGARFENKIAEKYLFPSLKLRGVSTIDGIFISHFDEDHFGNLNKILENYKVKNIFINHLPEDPSILEEGEKYSKIIKLSKGDRIKLFKDTRMEVLLDNEKKEEENDKSMVLLLDHKSFKTLFTGDISADIEREINSKVDLLKVAHHGSRTSTCDEFLEKTRPKLAVISAGYENSYGHPHKESLENLEKHGIIYYVTSRDGEVDFKILGNQLRIDVKNKNQDYKFEIILIILNTSLLYIVARKNYELQKNLQR</sequence>
<feature type="transmembrane region" description="Helical" evidence="6">
    <location>
        <begin position="334"/>
        <end position="357"/>
    </location>
</feature>
<dbReference type="SUPFAM" id="SSF56281">
    <property type="entry name" value="Metallo-hydrolase/oxidoreductase"/>
    <property type="match status" value="1"/>
</dbReference>
<dbReference type="AlphaFoldDB" id="A0A133PM48"/>
<name>A0A133PM48_9FIRM</name>
<organism evidence="8">
    <name type="scientific">Peptoniphilus harei</name>
    <dbReference type="NCBI Taxonomy" id="54005"/>
    <lineage>
        <taxon>Bacteria</taxon>
        <taxon>Bacillati</taxon>
        <taxon>Bacillota</taxon>
        <taxon>Tissierellia</taxon>
        <taxon>Tissierellales</taxon>
        <taxon>Peptoniphilaceae</taxon>
        <taxon>Peptoniphilus</taxon>
    </lineage>
</organism>
<protein>
    <submittedName>
        <fullName evidence="8">DNA internalization competence protein ComEC/Rec2-like protein</fullName>
    </submittedName>
</protein>
<comment type="caution">
    <text evidence="8">The sequence shown here is derived from an EMBL/GenBank/DDBJ whole genome shotgun (WGS) entry which is preliminary data.</text>
</comment>
<dbReference type="PANTHER" id="PTHR30619">
    <property type="entry name" value="DNA INTERNALIZATION/COMPETENCE PROTEIN COMEC/REC2"/>
    <property type="match status" value="1"/>
</dbReference>
<gene>
    <name evidence="8" type="ORF">HMPREF3229_01273</name>
</gene>
<keyword evidence="4 6" id="KW-1133">Transmembrane helix</keyword>
<dbReference type="Pfam" id="PF13567">
    <property type="entry name" value="DUF4131"/>
    <property type="match status" value="1"/>
</dbReference>
<dbReference type="PATRIC" id="fig|54005.3.peg.1256"/>
<evidence type="ECO:0000256" key="1">
    <source>
        <dbReference type="ARBA" id="ARBA00004651"/>
    </source>
</evidence>
<evidence type="ECO:0000259" key="7">
    <source>
        <dbReference type="SMART" id="SM00849"/>
    </source>
</evidence>
<keyword evidence="2" id="KW-1003">Cell membrane</keyword>
<evidence type="ECO:0000256" key="4">
    <source>
        <dbReference type="ARBA" id="ARBA00022989"/>
    </source>
</evidence>